<feature type="compositionally biased region" description="Acidic residues" evidence="1">
    <location>
        <begin position="241"/>
        <end position="258"/>
    </location>
</feature>
<dbReference type="EMBL" id="BSYR01000035">
    <property type="protein sequence ID" value="GMJ01054.1"/>
    <property type="molecule type" value="Genomic_DNA"/>
</dbReference>
<evidence type="ECO:0000313" key="4">
    <source>
        <dbReference type="Proteomes" id="UP001165190"/>
    </source>
</evidence>
<feature type="compositionally biased region" description="Basic and acidic residues" evidence="1">
    <location>
        <begin position="170"/>
        <end position="184"/>
    </location>
</feature>
<dbReference type="AlphaFoldDB" id="A0A9W7ITL0"/>
<protein>
    <submittedName>
        <fullName evidence="3">Uncharacterized protein</fullName>
    </submittedName>
</protein>
<gene>
    <name evidence="3" type="ORF">HRI_003774600</name>
</gene>
<organism evidence="3 4">
    <name type="scientific">Hibiscus trionum</name>
    <name type="common">Flower of an hour</name>
    <dbReference type="NCBI Taxonomy" id="183268"/>
    <lineage>
        <taxon>Eukaryota</taxon>
        <taxon>Viridiplantae</taxon>
        <taxon>Streptophyta</taxon>
        <taxon>Embryophyta</taxon>
        <taxon>Tracheophyta</taxon>
        <taxon>Spermatophyta</taxon>
        <taxon>Magnoliopsida</taxon>
        <taxon>eudicotyledons</taxon>
        <taxon>Gunneridae</taxon>
        <taxon>Pentapetalae</taxon>
        <taxon>rosids</taxon>
        <taxon>malvids</taxon>
        <taxon>Malvales</taxon>
        <taxon>Malvaceae</taxon>
        <taxon>Malvoideae</taxon>
        <taxon>Hibiscus</taxon>
    </lineage>
</organism>
<name>A0A9W7ITL0_HIBTR</name>
<proteinExistence type="predicted"/>
<feature type="region of interest" description="Disordered" evidence="1">
    <location>
        <begin position="1"/>
        <end position="23"/>
    </location>
</feature>
<keyword evidence="2" id="KW-0812">Transmembrane</keyword>
<keyword evidence="4" id="KW-1185">Reference proteome</keyword>
<reference evidence="3" key="1">
    <citation type="submission" date="2023-05" db="EMBL/GenBank/DDBJ databases">
        <title>Genome and transcriptome analyses reveal genes involved in the formation of fine ridges on petal epidermal cells in Hibiscus trionum.</title>
        <authorList>
            <person name="Koshimizu S."/>
            <person name="Masuda S."/>
            <person name="Ishii T."/>
            <person name="Shirasu K."/>
            <person name="Hoshino A."/>
            <person name="Arita M."/>
        </authorList>
    </citation>
    <scope>NUCLEOTIDE SEQUENCE</scope>
    <source>
        <strain evidence="3">Hamamatsu line</strain>
    </source>
</reference>
<keyword evidence="2" id="KW-0472">Membrane</keyword>
<evidence type="ECO:0000313" key="3">
    <source>
        <dbReference type="EMBL" id="GMJ01054.1"/>
    </source>
</evidence>
<dbReference type="Proteomes" id="UP001165190">
    <property type="component" value="Unassembled WGS sequence"/>
</dbReference>
<sequence>MKDSNKDMTSVAAPATESCAEEDDTCEGLRYVLHESSSTTHQNSCCTNNGTSRVGVTGIETSESVSTESLITLEESTIECGSKEDSVRIQHETLVPDAEQENNAMTGNYGDIQELSGPVRENENNPMNGVQNEGIASLEMEFIEITVVDDEAFHVDAEQPTPQSSSLSNEEEKSSISTGEEEHSLIQSSFPAEEEYSQMSSSFSIEDDRIGEEENEDYSPKESSFSTEEEDSGLQSPISTEVEDENGENEAEMDEDSSEGTWSSSPEPNMEVIWPAEIMTFISSQPKEMSLSQLESEMKAIEDVKTGKAGTHHYLSKNMFDGRDNNSGKNNKVTNEIAGAAMDVQKQHAAKPQKWFWLGLVALVLTLLANCLLQSNYLSNNVSFIYPMK</sequence>
<keyword evidence="2" id="KW-1133">Transmembrane helix</keyword>
<feature type="region of interest" description="Disordered" evidence="1">
    <location>
        <begin position="157"/>
        <end position="268"/>
    </location>
</feature>
<feature type="transmembrane region" description="Helical" evidence="2">
    <location>
        <begin position="355"/>
        <end position="373"/>
    </location>
</feature>
<evidence type="ECO:0000256" key="2">
    <source>
        <dbReference type="SAM" id="Phobius"/>
    </source>
</evidence>
<evidence type="ECO:0000256" key="1">
    <source>
        <dbReference type="SAM" id="MobiDB-lite"/>
    </source>
</evidence>
<accession>A0A9W7ITL0</accession>
<comment type="caution">
    <text evidence="3">The sequence shown here is derived from an EMBL/GenBank/DDBJ whole genome shotgun (WGS) entry which is preliminary data.</text>
</comment>
<dbReference type="OrthoDB" id="999922at2759"/>